<sequence>MMSHSRAKTPPPRPTTTAPAKTTLNGGAPGGLFGKMKRFVNTKIFHVDKTPDPEIEHSIAQFDEAKKSYVDLSKAAKALHKDVTNTTTHRQTMAQLMKVLARKSNPSITTASVGVLYEKNALALGNASLQSQRLEEQLATFISTMETTISKTMEDTVISIRLWEHTRTHFDTLRIELESPSISPLPAQEQDLVNRKQKLDEARVVVKVKLELLQKNLLATMEHQLVDLYCAYGKFFVDCAKTYTSDPELGSLQNRHPRANTPISHSYSGLDEGEDVTESTHHRTRESIVADNLSSNIGQNNATPSRESSTAPTSPSKHGPEYTTGFSTSGTAMVVSKGSAGGDEDKTGDVDNVFEGGTHHRRTPSEPPRVSFSVTPDAVIHGEDSAKGVLAGPSDSVHGEVIKESTVRDQGLHGTVEGLQSEDATLGELSVDVQETDQNADMCPQKSIHTRELTPPCSRLREGTVDTDANCPPGADLSGKINSDTIPGSPADADPVVDTTACIQVDTDADINSSN</sequence>
<dbReference type="GO" id="GO:0019904">
    <property type="term" value="F:protein domain specific binding"/>
    <property type="evidence" value="ECO:0007669"/>
    <property type="project" value="InterPro"/>
</dbReference>
<proteinExistence type="predicted"/>
<feature type="compositionally biased region" description="Polar residues" evidence="1">
    <location>
        <begin position="292"/>
        <end position="316"/>
    </location>
</feature>
<dbReference type="eggNOG" id="KOG3876">
    <property type="taxonomic scope" value="Eukaryota"/>
</dbReference>
<evidence type="ECO:0000313" key="4">
    <source>
        <dbReference type="Proteomes" id="UP000054560"/>
    </source>
</evidence>
<reference evidence="3 4" key="1">
    <citation type="submission" date="2011-02" db="EMBL/GenBank/DDBJ databases">
        <title>The Genome Sequence of Sphaeroforma arctica JP610.</title>
        <authorList>
            <consortium name="The Broad Institute Genome Sequencing Platform"/>
            <person name="Russ C."/>
            <person name="Cuomo C."/>
            <person name="Young S.K."/>
            <person name="Zeng Q."/>
            <person name="Gargeya S."/>
            <person name="Alvarado L."/>
            <person name="Berlin A."/>
            <person name="Chapman S.B."/>
            <person name="Chen Z."/>
            <person name="Freedman E."/>
            <person name="Gellesch M."/>
            <person name="Goldberg J."/>
            <person name="Griggs A."/>
            <person name="Gujja S."/>
            <person name="Heilman E."/>
            <person name="Heiman D."/>
            <person name="Howarth C."/>
            <person name="Mehta T."/>
            <person name="Neiman D."/>
            <person name="Pearson M."/>
            <person name="Roberts A."/>
            <person name="Saif S."/>
            <person name="Shea T."/>
            <person name="Shenoy N."/>
            <person name="Sisk P."/>
            <person name="Stolte C."/>
            <person name="Sykes S."/>
            <person name="White J."/>
            <person name="Yandava C."/>
            <person name="Burger G."/>
            <person name="Gray M.W."/>
            <person name="Holland P.W.H."/>
            <person name="King N."/>
            <person name="Lang F.B.F."/>
            <person name="Roger A.J."/>
            <person name="Ruiz-Trillo I."/>
            <person name="Haas B."/>
            <person name="Nusbaum C."/>
            <person name="Birren B."/>
        </authorList>
    </citation>
    <scope>NUCLEOTIDE SEQUENCE [LARGE SCALE GENOMIC DNA]</scope>
    <source>
        <strain evidence="3 4">JP610</strain>
    </source>
</reference>
<dbReference type="STRING" id="667725.A0A0L0GFY1"/>
<dbReference type="AlphaFoldDB" id="A0A0L0GFY1"/>
<dbReference type="PANTHER" id="PTHR12141:SF5">
    <property type="entry name" value="ARFAPTIN"/>
    <property type="match status" value="1"/>
</dbReference>
<name>A0A0L0GFY1_9EUKA</name>
<dbReference type="InterPro" id="IPR027267">
    <property type="entry name" value="AH/BAR_dom_sf"/>
</dbReference>
<keyword evidence="4" id="KW-1185">Reference proteome</keyword>
<feature type="domain" description="AH" evidence="2">
    <location>
        <begin position="50"/>
        <end position="248"/>
    </location>
</feature>
<dbReference type="PROSITE" id="PS50870">
    <property type="entry name" value="AH"/>
    <property type="match status" value="1"/>
</dbReference>
<feature type="region of interest" description="Disordered" evidence="1">
    <location>
        <begin position="464"/>
        <end position="496"/>
    </location>
</feature>
<dbReference type="PANTHER" id="PTHR12141">
    <property type="entry name" value="ARFAPTIN-RELATED"/>
    <property type="match status" value="1"/>
</dbReference>
<dbReference type="SUPFAM" id="SSF103657">
    <property type="entry name" value="BAR/IMD domain-like"/>
    <property type="match status" value="1"/>
</dbReference>
<evidence type="ECO:0000313" key="3">
    <source>
        <dbReference type="EMBL" id="KNC87188.1"/>
    </source>
</evidence>
<protein>
    <recommendedName>
        <fullName evidence="2">AH domain-containing protein</fullName>
    </recommendedName>
</protein>
<evidence type="ECO:0000259" key="2">
    <source>
        <dbReference type="PROSITE" id="PS50870"/>
    </source>
</evidence>
<evidence type="ECO:0000256" key="1">
    <source>
        <dbReference type="SAM" id="MobiDB-lite"/>
    </source>
</evidence>
<accession>A0A0L0GFY1</accession>
<dbReference type="SMART" id="SM01015">
    <property type="entry name" value="Arfaptin"/>
    <property type="match status" value="1"/>
</dbReference>
<dbReference type="Gene3D" id="1.20.1270.60">
    <property type="entry name" value="Arfaptin homology (AH) domain/BAR domain"/>
    <property type="match status" value="1"/>
</dbReference>
<dbReference type="EMBL" id="KQ241620">
    <property type="protein sequence ID" value="KNC87188.1"/>
    <property type="molecule type" value="Genomic_DNA"/>
</dbReference>
<feature type="region of interest" description="Disordered" evidence="1">
    <location>
        <begin position="1"/>
        <end position="29"/>
    </location>
</feature>
<dbReference type="Pfam" id="PF06456">
    <property type="entry name" value="Arfaptin"/>
    <property type="match status" value="1"/>
</dbReference>
<dbReference type="GO" id="GO:0032588">
    <property type="term" value="C:trans-Golgi network membrane"/>
    <property type="evidence" value="ECO:0007669"/>
    <property type="project" value="TreeGrafter"/>
</dbReference>
<dbReference type="InterPro" id="IPR030798">
    <property type="entry name" value="Arfaptin_fam"/>
</dbReference>
<dbReference type="GeneID" id="25901220"/>
<gene>
    <name evidence="3" type="ORF">SARC_00716</name>
</gene>
<dbReference type="RefSeq" id="XP_014161090.1">
    <property type="nucleotide sequence ID" value="XM_014305615.1"/>
</dbReference>
<dbReference type="InterPro" id="IPR010504">
    <property type="entry name" value="AH_dom"/>
</dbReference>
<dbReference type="OrthoDB" id="9994780at2759"/>
<dbReference type="GO" id="GO:0005543">
    <property type="term" value="F:phospholipid binding"/>
    <property type="evidence" value="ECO:0007669"/>
    <property type="project" value="TreeGrafter"/>
</dbReference>
<organism evidence="3 4">
    <name type="scientific">Sphaeroforma arctica JP610</name>
    <dbReference type="NCBI Taxonomy" id="667725"/>
    <lineage>
        <taxon>Eukaryota</taxon>
        <taxon>Ichthyosporea</taxon>
        <taxon>Ichthyophonida</taxon>
        <taxon>Sphaeroforma</taxon>
    </lineage>
</organism>
<dbReference type="Proteomes" id="UP000054560">
    <property type="component" value="Unassembled WGS sequence"/>
</dbReference>
<feature type="region of interest" description="Disordered" evidence="1">
    <location>
        <begin position="246"/>
        <end position="371"/>
    </location>
</feature>
<feature type="compositionally biased region" description="Basic and acidic residues" evidence="1">
    <location>
        <begin position="278"/>
        <end position="288"/>
    </location>
</feature>